<gene>
    <name evidence="1" type="ORF">SAMN04489746_0880</name>
</gene>
<dbReference type="Proteomes" id="UP000183687">
    <property type="component" value="Unassembled WGS sequence"/>
</dbReference>
<comment type="caution">
    <text evidence="1">The sequence shown here is derived from an EMBL/GenBank/DDBJ whole genome shotgun (WGS) entry which is preliminary data.</text>
</comment>
<organism evidence="1 2">
    <name type="scientific">Atopobium minutum</name>
    <dbReference type="NCBI Taxonomy" id="1381"/>
    <lineage>
        <taxon>Bacteria</taxon>
        <taxon>Bacillati</taxon>
        <taxon>Actinomycetota</taxon>
        <taxon>Coriobacteriia</taxon>
        <taxon>Coriobacteriales</taxon>
        <taxon>Atopobiaceae</taxon>
        <taxon>Atopobium</taxon>
    </lineage>
</organism>
<dbReference type="RefSeq" id="WP_002562955.1">
    <property type="nucleotide sequence ID" value="NZ_CALJSN010000007.1"/>
</dbReference>
<accession>A0AB38A6L6</accession>
<evidence type="ECO:0000313" key="1">
    <source>
        <dbReference type="EMBL" id="SEB68877.1"/>
    </source>
</evidence>
<name>A0AB38A6L6_9ACTN</name>
<dbReference type="AlphaFoldDB" id="A0AB38A6L6"/>
<sequence length="184" mass="19071">MPHIHGAVTAVSDAEFKELVSLSQAQAELLAQTAGLAITLSNAMEAVAGFIPCGHAFSELFVGLKLSFGDAEIKDVQMALDGVRARAEHVSAHRGVDKGEPFDLIAAMKAYTATAAKLSQLVANLHVLASLAERAQRLGSTDDTLNKAIAVSLALAAKSSVSDSELAQAADNIAQLIPLALELA</sequence>
<proteinExistence type="predicted"/>
<evidence type="ECO:0000313" key="2">
    <source>
        <dbReference type="Proteomes" id="UP000183687"/>
    </source>
</evidence>
<protein>
    <submittedName>
        <fullName evidence="1">Uncharacterized protein</fullName>
    </submittedName>
</protein>
<dbReference type="EMBL" id="FNSH01000001">
    <property type="protein sequence ID" value="SEB68877.1"/>
    <property type="molecule type" value="Genomic_DNA"/>
</dbReference>
<reference evidence="1 2" key="1">
    <citation type="submission" date="2016-10" db="EMBL/GenBank/DDBJ databases">
        <authorList>
            <person name="Varghese N."/>
            <person name="Submissions S."/>
        </authorList>
    </citation>
    <scope>NUCLEOTIDE SEQUENCE [LARGE SCALE GENOMIC DNA]</scope>
    <source>
        <strain evidence="1 2">DSM 20586</strain>
    </source>
</reference>